<evidence type="ECO:0000256" key="3">
    <source>
        <dbReference type="ARBA" id="ARBA00022833"/>
    </source>
</evidence>
<feature type="zinc finger region" description="C3H1-type" evidence="4">
    <location>
        <begin position="252"/>
        <end position="280"/>
    </location>
</feature>
<keyword evidence="3 4" id="KW-0862">Zinc</keyword>
<dbReference type="EMBL" id="JAEVFJ010000029">
    <property type="protein sequence ID" value="KAH8093292.1"/>
    <property type="molecule type" value="Genomic_DNA"/>
</dbReference>
<feature type="compositionally biased region" description="Acidic residues" evidence="5">
    <location>
        <begin position="388"/>
        <end position="425"/>
    </location>
</feature>
<feature type="compositionally biased region" description="Low complexity" evidence="5">
    <location>
        <begin position="340"/>
        <end position="351"/>
    </location>
</feature>
<name>A0A8K0UIJ5_9AGAR</name>
<keyword evidence="8" id="KW-1185">Reference proteome</keyword>
<feature type="domain" description="C3H1-type" evidence="6">
    <location>
        <begin position="224"/>
        <end position="251"/>
    </location>
</feature>
<feature type="domain" description="C3H1-type" evidence="6">
    <location>
        <begin position="200"/>
        <end position="223"/>
    </location>
</feature>
<evidence type="ECO:0000259" key="6">
    <source>
        <dbReference type="PROSITE" id="PS50103"/>
    </source>
</evidence>
<feature type="zinc finger region" description="C3H1-type" evidence="4">
    <location>
        <begin position="200"/>
        <end position="223"/>
    </location>
</feature>
<dbReference type="SMART" id="SM00356">
    <property type="entry name" value="ZnF_C3H1"/>
    <property type="match status" value="4"/>
</dbReference>
<sequence length="425" mass="46190">MDPSTSAAALKLEIARLTGAINRRKTEETKPPRSQSLPGAARPRSNVYVNPNYKPPSTTAKPQPPSTATFRPQIPLVPPPVTEKREVVLDGVAFQSSRRSLVRKDLPKPVPSTSARPSVPKPPPFPRQKPGNRVYKPKSSRGRPSNRNMTLNNTRRPYQSGRASKRAKYVDKPCPRFTTTGSCNRGLTCAYQHDPSKIAICWPFLQGSCPNTASTCNLSHDPTPNRTPLCVHFANNGRCTRQNCPFPHVRVGQRQGVCRDFAVLGYCEKGLDCDKQHVRECPDFAEKGACTTKGCKLPHVIRANRNRAAVVAAGSTSTSSAGSAKVAANVGGFGKPPPTESSLSSLDSRPSGNLSGDRAGADVSSVPQVTAEDAQLGDEYISLTFHESEDEDSEEDEDEDEEEEEDVDADDDHEEQDSAIDVDDM</sequence>
<evidence type="ECO:0000313" key="7">
    <source>
        <dbReference type="EMBL" id="KAH8093292.1"/>
    </source>
</evidence>
<dbReference type="GO" id="GO:0008270">
    <property type="term" value="F:zinc ion binding"/>
    <property type="evidence" value="ECO:0007669"/>
    <property type="project" value="UniProtKB-KW"/>
</dbReference>
<feature type="compositionally biased region" description="Polar residues" evidence="5">
    <location>
        <begin position="142"/>
        <end position="157"/>
    </location>
</feature>
<organism evidence="7 8">
    <name type="scientific">Cristinia sonorae</name>
    <dbReference type="NCBI Taxonomy" id="1940300"/>
    <lineage>
        <taxon>Eukaryota</taxon>
        <taxon>Fungi</taxon>
        <taxon>Dikarya</taxon>
        <taxon>Basidiomycota</taxon>
        <taxon>Agaricomycotina</taxon>
        <taxon>Agaricomycetes</taxon>
        <taxon>Agaricomycetidae</taxon>
        <taxon>Agaricales</taxon>
        <taxon>Pleurotineae</taxon>
        <taxon>Stephanosporaceae</taxon>
        <taxon>Cristinia</taxon>
    </lineage>
</organism>
<comment type="caution">
    <text evidence="7">The sequence shown here is derived from an EMBL/GenBank/DDBJ whole genome shotgun (WGS) entry which is preliminary data.</text>
</comment>
<feature type="compositionally biased region" description="Polar residues" evidence="5">
    <location>
        <begin position="55"/>
        <end position="70"/>
    </location>
</feature>
<keyword evidence="1 4" id="KW-0479">Metal-binding</keyword>
<dbReference type="PROSITE" id="PS50103">
    <property type="entry name" value="ZF_C3H1"/>
    <property type="match status" value="4"/>
</dbReference>
<evidence type="ECO:0000256" key="1">
    <source>
        <dbReference type="ARBA" id="ARBA00022723"/>
    </source>
</evidence>
<feature type="domain" description="C3H1-type" evidence="6">
    <location>
        <begin position="252"/>
        <end position="280"/>
    </location>
</feature>
<dbReference type="SUPFAM" id="SSF90229">
    <property type="entry name" value="CCCH zinc finger"/>
    <property type="match status" value="1"/>
</dbReference>
<dbReference type="OrthoDB" id="410307at2759"/>
<evidence type="ECO:0000256" key="4">
    <source>
        <dbReference type="PROSITE-ProRule" id="PRU00723"/>
    </source>
</evidence>
<feature type="domain" description="C3H1-type" evidence="6">
    <location>
        <begin position="168"/>
        <end position="196"/>
    </location>
</feature>
<feature type="zinc finger region" description="C3H1-type" evidence="4">
    <location>
        <begin position="224"/>
        <end position="251"/>
    </location>
</feature>
<dbReference type="InterPro" id="IPR000571">
    <property type="entry name" value="Znf_CCCH"/>
</dbReference>
<feature type="region of interest" description="Disordered" evidence="5">
    <location>
        <begin position="100"/>
        <end position="166"/>
    </location>
</feature>
<keyword evidence="2 4" id="KW-0863">Zinc-finger</keyword>
<dbReference type="Proteomes" id="UP000813824">
    <property type="component" value="Unassembled WGS sequence"/>
</dbReference>
<feature type="region of interest" description="Disordered" evidence="5">
    <location>
        <begin position="21"/>
        <end position="82"/>
    </location>
</feature>
<feature type="zinc finger region" description="C3H1-type" evidence="4">
    <location>
        <begin position="168"/>
        <end position="196"/>
    </location>
</feature>
<dbReference type="PANTHER" id="PTHR46156:SF1">
    <property type="entry name" value="ZINC FINGER CCCH DOMAIN-CONTAINING PROTEIN 3"/>
    <property type="match status" value="1"/>
</dbReference>
<proteinExistence type="predicted"/>
<protein>
    <recommendedName>
        <fullName evidence="6">C3H1-type domain-containing protein</fullName>
    </recommendedName>
</protein>
<evidence type="ECO:0000313" key="8">
    <source>
        <dbReference type="Proteomes" id="UP000813824"/>
    </source>
</evidence>
<evidence type="ECO:0000256" key="5">
    <source>
        <dbReference type="SAM" id="MobiDB-lite"/>
    </source>
</evidence>
<dbReference type="Pfam" id="PF00642">
    <property type="entry name" value="zf-CCCH"/>
    <property type="match status" value="1"/>
</dbReference>
<dbReference type="Gene3D" id="4.10.1000.10">
    <property type="entry name" value="Zinc finger, CCCH-type"/>
    <property type="match status" value="2"/>
</dbReference>
<dbReference type="InterPro" id="IPR036855">
    <property type="entry name" value="Znf_CCCH_sf"/>
</dbReference>
<accession>A0A8K0UIJ5</accession>
<feature type="region of interest" description="Disordered" evidence="5">
    <location>
        <begin position="329"/>
        <end position="425"/>
    </location>
</feature>
<evidence type="ECO:0000256" key="2">
    <source>
        <dbReference type="ARBA" id="ARBA00022771"/>
    </source>
</evidence>
<reference evidence="7" key="1">
    <citation type="journal article" date="2021" name="New Phytol.">
        <title>Evolutionary innovations through gain and loss of genes in the ectomycorrhizal Boletales.</title>
        <authorList>
            <person name="Wu G."/>
            <person name="Miyauchi S."/>
            <person name="Morin E."/>
            <person name="Kuo A."/>
            <person name="Drula E."/>
            <person name="Varga T."/>
            <person name="Kohler A."/>
            <person name="Feng B."/>
            <person name="Cao Y."/>
            <person name="Lipzen A."/>
            <person name="Daum C."/>
            <person name="Hundley H."/>
            <person name="Pangilinan J."/>
            <person name="Johnson J."/>
            <person name="Barry K."/>
            <person name="LaButti K."/>
            <person name="Ng V."/>
            <person name="Ahrendt S."/>
            <person name="Min B."/>
            <person name="Choi I.G."/>
            <person name="Park H."/>
            <person name="Plett J.M."/>
            <person name="Magnuson J."/>
            <person name="Spatafora J.W."/>
            <person name="Nagy L.G."/>
            <person name="Henrissat B."/>
            <person name="Grigoriev I.V."/>
            <person name="Yang Z.L."/>
            <person name="Xu J."/>
            <person name="Martin F.M."/>
        </authorList>
    </citation>
    <scope>NUCLEOTIDE SEQUENCE</scope>
    <source>
        <strain evidence="7">KKN 215</strain>
    </source>
</reference>
<dbReference type="AlphaFoldDB" id="A0A8K0UIJ5"/>
<dbReference type="GO" id="GO:0005634">
    <property type="term" value="C:nucleus"/>
    <property type="evidence" value="ECO:0007669"/>
    <property type="project" value="TreeGrafter"/>
</dbReference>
<dbReference type="PANTHER" id="PTHR46156">
    <property type="entry name" value="CCCH ZINGC FINGER"/>
    <property type="match status" value="1"/>
</dbReference>
<gene>
    <name evidence="7" type="ORF">BXZ70DRAFT_949811</name>
</gene>